<keyword evidence="4" id="KW-1185">Reference proteome</keyword>
<feature type="region of interest" description="Disordered" evidence="1">
    <location>
        <begin position="398"/>
        <end position="430"/>
    </location>
</feature>
<protein>
    <submittedName>
        <fullName evidence="3">Uncharacterized protein</fullName>
    </submittedName>
</protein>
<dbReference type="EMBL" id="CP118166">
    <property type="protein sequence ID" value="WDI33042.1"/>
    <property type="molecule type" value="Genomic_DNA"/>
</dbReference>
<feature type="transmembrane region" description="Helical" evidence="2">
    <location>
        <begin position="368"/>
        <end position="390"/>
    </location>
</feature>
<keyword evidence="2" id="KW-1133">Transmembrane helix</keyword>
<proteinExistence type="predicted"/>
<sequence length="585" mass="64129">MTTKPDTSKNASDAKAHSTSSGKADRKTAKETADAASVATSPNNKGSHDKYKGHVSAFFVAAVFGGFSLITTGFGIASLFADMPTAFAVAFGMLGSLVVSTAVFRFYTAWFRREYWSRSTLALIAVCSLMASILSAVLASATISFAAHQSAFQAERQQPAIVEMTAPLIEVRNKATANATRLEQFSKRMAKLSEVEATRGNTCDGANFPGECGPRCRMRARLSKEAKTYSDSAKAVADDALATTSNTAAISTDAEWAQLYQTVAKIADDPRIASISEWAAATEYAFANGFTDPETNKAFTCSDLETQNELASLKAFLSEKVGIDKAPMIRPEATFSFVISENLNALSSMAMHLAGISPSYARDAAARMIGPLFFALMVETFIALSIYLVWYRRDKRPDSPLRSAQEEFSGTKHANVRIKGPAPASASPVRTSIERVGVDRPAFVEEDRKALEFLHAAYAESVFEEVAEISRRNKPIFKTYFIQPLSGVDDETRRAQDWAVSELNLELSDWPAAYVVDELPANFRDRIRMRFPGVEDIKIWTVPTTAQKRMKNIIKALGPTVDFASALANTRIRQREFEFEPRIVN</sequence>
<feature type="region of interest" description="Disordered" evidence="1">
    <location>
        <begin position="1"/>
        <end position="47"/>
    </location>
</feature>
<name>A0AAF0CIN5_9PROT</name>
<feature type="transmembrane region" description="Helical" evidence="2">
    <location>
        <begin position="120"/>
        <end position="147"/>
    </location>
</feature>
<evidence type="ECO:0000313" key="4">
    <source>
        <dbReference type="Proteomes" id="UP001214043"/>
    </source>
</evidence>
<dbReference type="AlphaFoldDB" id="A0AAF0CIN5"/>
<feature type="compositionally biased region" description="Basic and acidic residues" evidence="1">
    <location>
        <begin position="23"/>
        <end position="33"/>
    </location>
</feature>
<dbReference type="RefSeq" id="WP_274495001.1">
    <property type="nucleotide sequence ID" value="NZ_CP118166.1"/>
</dbReference>
<reference evidence="3" key="1">
    <citation type="submission" date="2023-02" db="EMBL/GenBank/DDBJ databases">
        <title>Genome sequence of Hyphococcus flavus.</title>
        <authorList>
            <person name="Rong J.-C."/>
            <person name="Zhao Q."/>
            <person name="Yi M."/>
            <person name="Wu J.-Y."/>
        </authorList>
    </citation>
    <scope>NUCLEOTIDE SEQUENCE</scope>
    <source>
        <strain evidence="3">MCCC 1K03223</strain>
    </source>
</reference>
<dbReference type="KEGG" id="hfl:PUV54_07520"/>
<keyword evidence="2" id="KW-0472">Membrane</keyword>
<gene>
    <name evidence="3" type="ORF">PUV54_07520</name>
</gene>
<accession>A0AAF0CIN5</accession>
<evidence type="ECO:0000313" key="3">
    <source>
        <dbReference type="EMBL" id="WDI33042.1"/>
    </source>
</evidence>
<feature type="transmembrane region" description="Helical" evidence="2">
    <location>
        <begin position="86"/>
        <end position="108"/>
    </location>
</feature>
<feature type="transmembrane region" description="Helical" evidence="2">
    <location>
        <begin position="55"/>
        <end position="80"/>
    </location>
</feature>
<keyword evidence="2" id="KW-0812">Transmembrane</keyword>
<evidence type="ECO:0000256" key="2">
    <source>
        <dbReference type="SAM" id="Phobius"/>
    </source>
</evidence>
<evidence type="ECO:0000256" key="1">
    <source>
        <dbReference type="SAM" id="MobiDB-lite"/>
    </source>
</evidence>
<dbReference type="Proteomes" id="UP001214043">
    <property type="component" value="Chromosome"/>
</dbReference>
<organism evidence="3 4">
    <name type="scientific">Hyphococcus flavus</name>
    <dbReference type="NCBI Taxonomy" id="1866326"/>
    <lineage>
        <taxon>Bacteria</taxon>
        <taxon>Pseudomonadati</taxon>
        <taxon>Pseudomonadota</taxon>
        <taxon>Alphaproteobacteria</taxon>
        <taxon>Parvularculales</taxon>
        <taxon>Parvularculaceae</taxon>
        <taxon>Hyphococcus</taxon>
    </lineage>
</organism>
<feature type="compositionally biased region" description="Polar residues" evidence="1">
    <location>
        <begin position="1"/>
        <end position="22"/>
    </location>
</feature>